<evidence type="ECO:0000256" key="7">
    <source>
        <dbReference type="SAM" id="MobiDB-lite"/>
    </source>
</evidence>
<feature type="transmembrane region" description="Helical" evidence="8">
    <location>
        <begin position="214"/>
        <end position="232"/>
    </location>
</feature>
<feature type="compositionally biased region" description="Low complexity" evidence="7">
    <location>
        <begin position="449"/>
        <end position="463"/>
    </location>
</feature>
<name>A0A6P1DAK7_9NOCA</name>
<dbReference type="AlphaFoldDB" id="A0A6P1DAK7"/>
<evidence type="ECO:0000259" key="9">
    <source>
        <dbReference type="Pfam" id="PF12051"/>
    </source>
</evidence>
<proteinExistence type="inferred from homology"/>
<evidence type="ECO:0000313" key="11">
    <source>
        <dbReference type="Proteomes" id="UP000468928"/>
    </source>
</evidence>
<gene>
    <name evidence="10" type="ORF">GV789_19315</name>
</gene>
<evidence type="ECO:0000256" key="8">
    <source>
        <dbReference type="SAM" id="Phobius"/>
    </source>
</evidence>
<evidence type="ECO:0000256" key="6">
    <source>
        <dbReference type="ARBA" id="ARBA00023136"/>
    </source>
</evidence>
<comment type="subcellular location">
    <subcellularLocation>
        <location evidence="1">Cell membrane</location>
        <topology evidence="1">Multi-pass membrane protein</topology>
    </subcellularLocation>
</comment>
<evidence type="ECO:0000256" key="3">
    <source>
        <dbReference type="ARBA" id="ARBA00022475"/>
    </source>
</evidence>
<evidence type="ECO:0000256" key="5">
    <source>
        <dbReference type="ARBA" id="ARBA00022989"/>
    </source>
</evidence>
<dbReference type="InterPro" id="IPR022703">
    <property type="entry name" value="DUF3533"/>
</dbReference>
<protein>
    <submittedName>
        <fullName evidence="10">DUF3533 domain-containing protein</fullName>
    </submittedName>
</protein>
<keyword evidence="3" id="KW-1003">Cell membrane</keyword>
<comment type="caution">
    <text evidence="10">The sequence shown here is derived from an EMBL/GenBank/DDBJ whole genome shotgun (WGS) entry which is preliminary data.</text>
</comment>
<dbReference type="EMBL" id="JAAGUZ010000054">
    <property type="protein sequence ID" value="NEW46581.1"/>
    <property type="molecule type" value="Genomic_DNA"/>
</dbReference>
<evidence type="ECO:0000256" key="2">
    <source>
        <dbReference type="ARBA" id="ARBA00007783"/>
    </source>
</evidence>
<evidence type="ECO:0000313" key="10">
    <source>
        <dbReference type="EMBL" id="NEW46581.1"/>
    </source>
</evidence>
<dbReference type="Proteomes" id="UP000468928">
    <property type="component" value="Unassembled WGS sequence"/>
</dbReference>
<accession>A0A6P1DAK7</accession>
<sequence>MRILLPIGVLTLLTALLGVMYLDYVADPEGNLHDFPIALVNQDVGDVTGPPDATQHVNYGKQIADALQQGMPEDKIDLRVVAISESERMMQNGQIYGAIVIPSDFSKRLGILGVGSVIPGDIERPIITLQTNPRMGAFGTQIVLRVGDQALTEVRQQVGQQLTDQVNTQLAPEPGAAPNPEPSGAARVALEDPVQIVYQQYRPLPDGTGQGLTAFFYALLILLAGVVGAMIIHTMIDAALGFVPTEYGPWYVHFPPTPISRFNTLLIKWGVMVIAANIISGVYLGVAKILGMPIDHPLGLYLYGALAVTAVGMTGLSILAAIGTAGLLVNLILFIILGLPSSGGTVPIEATPKYFHWLATWEPMHQVFLGVRSILYFDGSFSAGLSRGVWMALLGLAFALVFGAVITRYYDYKGLHRGNRVAEAAGAGTWSGVGVSGAESAVDDEPVSEESSSSGTESDATESGTRDKAAGEPAAGGGTGPN</sequence>
<dbReference type="GO" id="GO:0005886">
    <property type="term" value="C:plasma membrane"/>
    <property type="evidence" value="ECO:0007669"/>
    <property type="project" value="UniProtKB-SubCell"/>
</dbReference>
<comment type="similarity">
    <text evidence="2">Belongs to the ABC-2 integral membrane protein family.</text>
</comment>
<dbReference type="Pfam" id="PF12051">
    <property type="entry name" value="DUF3533"/>
    <property type="match status" value="1"/>
</dbReference>
<feature type="transmembrane region" description="Helical" evidence="8">
    <location>
        <begin position="389"/>
        <end position="410"/>
    </location>
</feature>
<evidence type="ECO:0000256" key="1">
    <source>
        <dbReference type="ARBA" id="ARBA00004651"/>
    </source>
</evidence>
<dbReference type="PANTHER" id="PTHR43077">
    <property type="entry name" value="TRANSPORT PERMEASE YVFS-RELATED"/>
    <property type="match status" value="1"/>
</dbReference>
<dbReference type="InterPro" id="IPR051328">
    <property type="entry name" value="T7SS_ABC-Transporter"/>
</dbReference>
<keyword evidence="6 8" id="KW-0472">Membrane</keyword>
<keyword evidence="5 8" id="KW-1133">Transmembrane helix</keyword>
<feature type="transmembrane region" description="Helical" evidence="8">
    <location>
        <begin position="265"/>
        <end position="286"/>
    </location>
</feature>
<reference evidence="10 11" key="1">
    <citation type="submission" date="2020-01" db="EMBL/GenBank/DDBJ databases">
        <title>Genetics and antimicrobial susceptibilities of Nocardia species isolated from the soil; a comparison with species isolated from humans.</title>
        <authorList>
            <person name="Carrasco G."/>
            <person name="Monzon S."/>
            <person name="Sansegundo M."/>
            <person name="Garcia E."/>
            <person name="Garrido N."/>
            <person name="Medina M.J."/>
            <person name="Villalon P."/>
            <person name="Ramirez-Arocha A.C."/>
            <person name="Jimenez P."/>
            <person name="Cuesta I."/>
            <person name="Valdezate S."/>
        </authorList>
    </citation>
    <scope>NUCLEOTIDE SEQUENCE [LARGE SCALE GENOMIC DNA]</scope>
    <source>
        <strain evidence="10 11">CNM20110639</strain>
    </source>
</reference>
<organism evidence="10 11">
    <name type="scientific">Nocardia cyriacigeorgica</name>
    <dbReference type="NCBI Taxonomy" id="135487"/>
    <lineage>
        <taxon>Bacteria</taxon>
        <taxon>Bacillati</taxon>
        <taxon>Actinomycetota</taxon>
        <taxon>Actinomycetes</taxon>
        <taxon>Mycobacteriales</taxon>
        <taxon>Nocardiaceae</taxon>
        <taxon>Nocardia</taxon>
    </lineage>
</organism>
<dbReference type="Gene3D" id="3.40.1710.10">
    <property type="entry name" value="abc type-2 transporter like domain"/>
    <property type="match status" value="1"/>
</dbReference>
<feature type="region of interest" description="Disordered" evidence="7">
    <location>
        <begin position="435"/>
        <end position="482"/>
    </location>
</feature>
<feature type="transmembrane region" description="Helical" evidence="8">
    <location>
        <begin position="298"/>
        <end position="320"/>
    </location>
</feature>
<evidence type="ECO:0000256" key="4">
    <source>
        <dbReference type="ARBA" id="ARBA00022692"/>
    </source>
</evidence>
<keyword evidence="4 8" id="KW-0812">Transmembrane</keyword>
<feature type="transmembrane region" description="Helical" evidence="8">
    <location>
        <begin position="327"/>
        <end position="348"/>
    </location>
</feature>
<dbReference type="PANTHER" id="PTHR43077:SF8">
    <property type="entry name" value="DOXORUBICIN RESISTANCE ABC TRANSPORTER PERMEASE PROTEIN DRRB"/>
    <property type="match status" value="1"/>
</dbReference>
<feature type="domain" description="DUF3533" evidence="9">
    <location>
        <begin position="3"/>
        <end position="396"/>
    </location>
</feature>